<sequence length="254" mass="28628">MQPENLELVEKGQQQDKNNYGKYSLQFSNKTIRAGFIRKVFGLIFIMLCIAAAATIVPMVHTPTRDIIRKQTLIPVGVFIISLATYFSLLCCEGFRRKYPVNLIVAGMFTIVTSIGLMVASAHLKPDFNVLLLAMVICIGCTLSIIAFASQTKFELTTRVAYIFIISACFVMFGIIYTVCSMFFKIKLSAFIIALVAALFMVINLVYGIQWMMGGKKYEISPEEYIFAAVEIFFIVVLRFAEIICLFVSRYVLK</sequence>
<feature type="transmembrane region" description="Helical" evidence="5">
    <location>
        <begin position="72"/>
        <end position="91"/>
    </location>
</feature>
<dbReference type="PANTHER" id="PTHR23291">
    <property type="entry name" value="BAX INHIBITOR-RELATED"/>
    <property type="match status" value="1"/>
</dbReference>
<keyword evidence="2 5" id="KW-0812">Transmembrane</keyword>
<dbReference type="STRING" id="1611254.A0A2G5TPK6"/>
<keyword evidence="3 5" id="KW-1133">Transmembrane helix</keyword>
<evidence type="ECO:0000256" key="5">
    <source>
        <dbReference type="RuleBase" id="RU004379"/>
    </source>
</evidence>
<name>A0A2G5TPK6_9PELO</name>
<dbReference type="InterPro" id="IPR006214">
    <property type="entry name" value="Bax_inhibitor_1-related"/>
</dbReference>
<dbReference type="Pfam" id="PF01027">
    <property type="entry name" value="Bax1-I"/>
    <property type="match status" value="1"/>
</dbReference>
<comment type="caution">
    <text evidence="6">The sequence shown here is derived from an EMBL/GenBank/DDBJ whole genome shotgun (WGS) entry which is preliminary data.</text>
</comment>
<feature type="transmembrane region" description="Helical" evidence="5">
    <location>
        <begin position="103"/>
        <end position="124"/>
    </location>
</feature>
<feature type="transmembrane region" description="Helical" evidence="5">
    <location>
        <begin position="40"/>
        <end position="60"/>
    </location>
</feature>
<organism evidence="6 7">
    <name type="scientific">Caenorhabditis nigoni</name>
    <dbReference type="NCBI Taxonomy" id="1611254"/>
    <lineage>
        <taxon>Eukaryota</taxon>
        <taxon>Metazoa</taxon>
        <taxon>Ecdysozoa</taxon>
        <taxon>Nematoda</taxon>
        <taxon>Chromadorea</taxon>
        <taxon>Rhabditida</taxon>
        <taxon>Rhabditina</taxon>
        <taxon>Rhabditomorpha</taxon>
        <taxon>Rhabditoidea</taxon>
        <taxon>Rhabditidae</taxon>
        <taxon>Peloderinae</taxon>
        <taxon>Caenorhabditis</taxon>
    </lineage>
</organism>
<dbReference type="Proteomes" id="UP000230233">
    <property type="component" value="Chromosome V"/>
</dbReference>
<dbReference type="GO" id="GO:2001234">
    <property type="term" value="P:negative regulation of apoptotic signaling pathway"/>
    <property type="evidence" value="ECO:0007669"/>
    <property type="project" value="TreeGrafter"/>
</dbReference>
<feature type="transmembrane region" description="Helical" evidence="5">
    <location>
        <begin position="161"/>
        <end position="184"/>
    </location>
</feature>
<evidence type="ECO:0000256" key="2">
    <source>
        <dbReference type="ARBA" id="ARBA00022692"/>
    </source>
</evidence>
<reference evidence="7" key="1">
    <citation type="submission" date="2017-10" db="EMBL/GenBank/DDBJ databases">
        <title>Rapid genome shrinkage in a self-fertile nematode reveals novel sperm competition proteins.</title>
        <authorList>
            <person name="Yin D."/>
            <person name="Schwarz E.M."/>
            <person name="Thomas C.G."/>
            <person name="Felde R.L."/>
            <person name="Korf I.F."/>
            <person name="Cutter A.D."/>
            <person name="Schartner C.M."/>
            <person name="Ralston E.J."/>
            <person name="Meyer B.J."/>
            <person name="Haag E.S."/>
        </authorList>
    </citation>
    <scope>NUCLEOTIDE SEQUENCE [LARGE SCALE GENOMIC DNA]</scope>
    <source>
        <strain evidence="7">JU1422</strain>
    </source>
</reference>
<feature type="transmembrane region" description="Helical" evidence="5">
    <location>
        <begin position="190"/>
        <end position="213"/>
    </location>
</feature>
<evidence type="ECO:0000313" key="6">
    <source>
        <dbReference type="EMBL" id="PIC29239.1"/>
    </source>
</evidence>
<dbReference type="GO" id="GO:0005783">
    <property type="term" value="C:endoplasmic reticulum"/>
    <property type="evidence" value="ECO:0007669"/>
    <property type="project" value="TreeGrafter"/>
</dbReference>
<feature type="transmembrane region" description="Helical" evidence="5">
    <location>
        <begin position="130"/>
        <end position="149"/>
    </location>
</feature>
<evidence type="ECO:0000313" key="7">
    <source>
        <dbReference type="Proteomes" id="UP000230233"/>
    </source>
</evidence>
<keyword evidence="7" id="KW-1185">Reference proteome</keyword>
<dbReference type="AlphaFoldDB" id="A0A2G5TPK6"/>
<keyword evidence="4 5" id="KW-0472">Membrane</keyword>
<evidence type="ECO:0000256" key="4">
    <source>
        <dbReference type="ARBA" id="ARBA00023136"/>
    </source>
</evidence>
<evidence type="ECO:0000256" key="1">
    <source>
        <dbReference type="ARBA" id="ARBA00004141"/>
    </source>
</evidence>
<dbReference type="EMBL" id="PDUG01000005">
    <property type="protein sequence ID" value="PIC29239.1"/>
    <property type="molecule type" value="Genomic_DNA"/>
</dbReference>
<feature type="transmembrane region" description="Helical" evidence="5">
    <location>
        <begin position="225"/>
        <end position="253"/>
    </location>
</feature>
<dbReference type="OrthoDB" id="7933078at2759"/>
<dbReference type="GO" id="GO:0005794">
    <property type="term" value="C:Golgi apparatus"/>
    <property type="evidence" value="ECO:0007669"/>
    <property type="project" value="TreeGrafter"/>
</dbReference>
<protein>
    <submittedName>
        <fullName evidence="6">Uncharacterized protein</fullName>
    </submittedName>
</protein>
<evidence type="ECO:0000256" key="3">
    <source>
        <dbReference type="ARBA" id="ARBA00022989"/>
    </source>
</evidence>
<proteinExistence type="inferred from homology"/>
<accession>A0A2G5TPK6</accession>
<dbReference type="PANTHER" id="PTHR23291:SF127">
    <property type="entry name" value="PROTEIN LIFEGUARD 1-LIKE"/>
    <property type="match status" value="1"/>
</dbReference>
<dbReference type="GO" id="GO:0016020">
    <property type="term" value="C:membrane"/>
    <property type="evidence" value="ECO:0007669"/>
    <property type="project" value="UniProtKB-SubCell"/>
</dbReference>
<gene>
    <name evidence="6" type="primary">Cnig_chr_V.g20894</name>
    <name evidence="6" type="ORF">B9Z55_020894</name>
</gene>
<comment type="subcellular location">
    <subcellularLocation>
        <location evidence="1">Membrane</location>
        <topology evidence="1">Multi-pass membrane protein</topology>
    </subcellularLocation>
</comment>
<comment type="similarity">
    <text evidence="5">Belongs to the BI1 family.</text>
</comment>